<dbReference type="SUPFAM" id="SSF51556">
    <property type="entry name" value="Metallo-dependent hydrolases"/>
    <property type="match status" value="1"/>
</dbReference>
<evidence type="ECO:0000259" key="3">
    <source>
        <dbReference type="Pfam" id="PF01979"/>
    </source>
</evidence>
<dbReference type="EMBL" id="JAYGII010000011">
    <property type="protein sequence ID" value="MEA5445550.1"/>
    <property type="molecule type" value="Genomic_DNA"/>
</dbReference>
<protein>
    <submittedName>
        <fullName evidence="4">Amidohydrolase family protein</fullName>
    </submittedName>
</protein>
<keyword evidence="5" id="KW-1185">Reference proteome</keyword>
<dbReference type="InterPro" id="IPR011059">
    <property type="entry name" value="Metal-dep_hydrolase_composite"/>
</dbReference>
<dbReference type="GO" id="GO:0016810">
    <property type="term" value="F:hydrolase activity, acting on carbon-nitrogen (but not peptide) bonds"/>
    <property type="evidence" value="ECO:0007669"/>
    <property type="project" value="InterPro"/>
</dbReference>
<organism evidence="4 5">
    <name type="scientific">Natronospira elongata</name>
    <dbReference type="NCBI Taxonomy" id="3110268"/>
    <lineage>
        <taxon>Bacteria</taxon>
        <taxon>Pseudomonadati</taxon>
        <taxon>Pseudomonadota</taxon>
        <taxon>Gammaproteobacteria</taxon>
        <taxon>Natronospirales</taxon>
        <taxon>Natronospiraceae</taxon>
        <taxon>Natronospira</taxon>
    </lineage>
</organism>
<feature type="chain" id="PRO_5042979218" evidence="2">
    <location>
        <begin position="22"/>
        <end position="466"/>
    </location>
</feature>
<dbReference type="Pfam" id="PF01979">
    <property type="entry name" value="Amidohydro_1"/>
    <property type="match status" value="1"/>
</dbReference>
<dbReference type="InterPro" id="IPR006680">
    <property type="entry name" value="Amidohydro-rel"/>
</dbReference>
<name>A0AAP6JEM4_9GAMM</name>
<dbReference type="InterPro" id="IPR032466">
    <property type="entry name" value="Metal_Hydrolase"/>
</dbReference>
<reference evidence="4 5" key="1">
    <citation type="submission" date="2023-12" db="EMBL/GenBank/DDBJ databases">
        <title>Whole-genome sequencing of halo(alkali)philic microorganisms from hypersaline lakes.</title>
        <authorList>
            <person name="Sorokin D.Y."/>
            <person name="Merkel A.Y."/>
            <person name="Messina E."/>
            <person name="Yakimov M."/>
        </authorList>
    </citation>
    <scope>NUCLEOTIDE SEQUENCE [LARGE SCALE GENOMIC DNA]</scope>
    <source>
        <strain evidence="4 5">AB-CW1</strain>
    </source>
</reference>
<sequence length="466" mass="51801">MRPVVLLSALTLFLFAVSAHSQATLITGGHLFDGTGEARVENPGILIQRGRFLAVGEGSDRLEDVKHIKLEDDHTLLPGFIDLHAHYHVDLFQAGRIDETEAYPLMFLGNGVTTTFPGGEKQPDKMRELRQAINRGDRIGPRLLNSGPYFGSARPDWESGRSPESIHEEVHKLAEQGAAGFKAKNPTRDELAALIKAAHKQGLTVTGHLNSGVGDSVNPKDAILMGIDRVEHFLGGDTLKQDRHAYLSWKHVDTDSEEFQDVVALYINHGVHFSATLAAFGAFGQTDSPVFEDFADEQRFLTDYAREHHKPREADDFTELADTLYWVKKDTLKAFYQAGGGHLITLSTDHPFWGEYTSPFYIHREMQAMNRAGLPEHAVLRIATLNGARAMGKGEQLGSIEPGKWADLVVVEGNPLEDITHTRNVRWVMQSGQWHNAPDLIKQAEGRIGPRSEAEMADWKPRAEQD</sequence>
<gene>
    <name evidence="4" type="ORF">VCB98_06935</name>
</gene>
<evidence type="ECO:0000313" key="4">
    <source>
        <dbReference type="EMBL" id="MEA5445550.1"/>
    </source>
</evidence>
<dbReference type="RefSeq" id="WP_346051179.1">
    <property type="nucleotide sequence ID" value="NZ_JAYGII010000011.1"/>
</dbReference>
<keyword evidence="2" id="KW-0732">Signal</keyword>
<comment type="caution">
    <text evidence="4">The sequence shown here is derived from an EMBL/GenBank/DDBJ whole genome shotgun (WGS) entry which is preliminary data.</text>
</comment>
<feature type="signal peptide" evidence="2">
    <location>
        <begin position="1"/>
        <end position="21"/>
    </location>
</feature>
<accession>A0AAP6JEM4</accession>
<dbReference type="Gene3D" id="2.30.40.10">
    <property type="entry name" value="Urease, subunit C, domain 1"/>
    <property type="match status" value="1"/>
</dbReference>
<dbReference type="SUPFAM" id="SSF51338">
    <property type="entry name" value="Composite domain of metallo-dependent hydrolases"/>
    <property type="match status" value="1"/>
</dbReference>
<dbReference type="Gene3D" id="3.40.50.10910">
    <property type="entry name" value="Amidohydrolase"/>
    <property type="match status" value="1"/>
</dbReference>
<dbReference type="Proteomes" id="UP001302316">
    <property type="component" value="Unassembled WGS sequence"/>
</dbReference>
<feature type="region of interest" description="Disordered" evidence="1">
    <location>
        <begin position="444"/>
        <end position="466"/>
    </location>
</feature>
<dbReference type="AlphaFoldDB" id="A0AAP6JEM4"/>
<dbReference type="Gene3D" id="1.20.58.520">
    <property type="entry name" value="Amidohydrolase"/>
    <property type="match status" value="1"/>
</dbReference>
<evidence type="ECO:0000313" key="5">
    <source>
        <dbReference type="Proteomes" id="UP001302316"/>
    </source>
</evidence>
<evidence type="ECO:0000256" key="2">
    <source>
        <dbReference type="SAM" id="SignalP"/>
    </source>
</evidence>
<proteinExistence type="predicted"/>
<dbReference type="Gene3D" id="3.30.110.90">
    <property type="entry name" value="Amidohydrolase"/>
    <property type="match status" value="1"/>
</dbReference>
<dbReference type="PANTHER" id="PTHR43135">
    <property type="entry name" value="ALPHA-D-RIBOSE 1-METHYLPHOSPHONATE 5-TRIPHOSPHATE DIPHOSPHATASE"/>
    <property type="match status" value="1"/>
</dbReference>
<evidence type="ECO:0000256" key="1">
    <source>
        <dbReference type="SAM" id="MobiDB-lite"/>
    </source>
</evidence>
<dbReference type="PANTHER" id="PTHR43135:SF3">
    <property type="entry name" value="ALPHA-D-RIBOSE 1-METHYLPHOSPHONATE 5-TRIPHOSPHATE DIPHOSPHATASE"/>
    <property type="match status" value="1"/>
</dbReference>
<feature type="domain" description="Amidohydrolase-related" evidence="3">
    <location>
        <begin position="75"/>
        <end position="433"/>
    </location>
</feature>
<dbReference type="InterPro" id="IPR051781">
    <property type="entry name" value="Metallo-dep_Hydrolase"/>
</dbReference>